<dbReference type="PANTHER" id="PTHR39341">
    <property type="entry name" value="BSL7085 PROTEIN"/>
    <property type="match status" value="1"/>
</dbReference>
<evidence type="ECO:0000313" key="2">
    <source>
        <dbReference type="EMBL" id="OGC05324.1"/>
    </source>
</evidence>
<dbReference type="SUPFAM" id="SSF140683">
    <property type="entry name" value="SP0561-like"/>
    <property type="match status" value="1"/>
</dbReference>
<reference evidence="2 3" key="1">
    <citation type="journal article" date="2016" name="Nat. Commun.">
        <title>Thousands of microbial genomes shed light on interconnected biogeochemical processes in an aquifer system.</title>
        <authorList>
            <person name="Anantharaman K."/>
            <person name="Brown C.T."/>
            <person name="Hug L.A."/>
            <person name="Sharon I."/>
            <person name="Castelle C.J."/>
            <person name="Probst A.J."/>
            <person name="Thomas B.C."/>
            <person name="Singh A."/>
            <person name="Wilkins M.J."/>
            <person name="Karaoz U."/>
            <person name="Brodie E.L."/>
            <person name="Williams K.H."/>
            <person name="Hubbard S.S."/>
            <person name="Banfield J.F."/>
        </authorList>
    </citation>
    <scope>NUCLEOTIDE SEQUENCE [LARGE SCALE GENOMIC DNA]</scope>
</reference>
<protein>
    <submittedName>
        <fullName evidence="2">Disulfide oxidoreductase</fullName>
    </submittedName>
</protein>
<dbReference type="EMBL" id="METP01000046">
    <property type="protein sequence ID" value="OGC05324.1"/>
    <property type="molecule type" value="Genomic_DNA"/>
</dbReference>
<sequence length="67" mass="7135">MGEENKPITKDMTVNDALKLKPQIAGILMSKGMHCLGCTVAQGETVGQAAEVHGQDADQLVRELNEA</sequence>
<dbReference type="AlphaFoldDB" id="A0A1F4RAX8"/>
<dbReference type="InterPro" id="IPR038062">
    <property type="entry name" value="ScdA-like_N_sf"/>
</dbReference>
<name>A0A1F4RAX8_UNCSA</name>
<feature type="domain" description="DUF1858" evidence="1">
    <location>
        <begin position="8"/>
        <end position="61"/>
    </location>
</feature>
<dbReference type="InterPro" id="IPR015077">
    <property type="entry name" value="DUF1858"/>
</dbReference>
<evidence type="ECO:0000259" key="1">
    <source>
        <dbReference type="Pfam" id="PF08984"/>
    </source>
</evidence>
<gene>
    <name evidence="2" type="ORF">A3H38_02665</name>
</gene>
<evidence type="ECO:0000313" key="3">
    <source>
        <dbReference type="Proteomes" id="UP000176938"/>
    </source>
</evidence>
<proteinExistence type="predicted"/>
<dbReference type="InterPro" id="IPR023883">
    <property type="entry name" value="CHP03980_redox-disulphide"/>
</dbReference>
<dbReference type="Gene3D" id="1.10.3910.10">
    <property type="entry name" value="SP0561-like"/>
    <property type="match status" value="1"/>
</dbReference>
<comment type="caution">
    <text evidence="2">The sequence shown here is derived from an EMBL/GenBank/DDBJ whole genome shotgun (WGS) entry which is preliminary data.</text>
</comment>
<dbReference type="PANTHER" id="PTHR39341:SF1">
    <property type="entry name" value="DUF1858 DOMAIN-CONTAINING PROTEIN"/>
    <property type="match status" value="1"/>
</dbReference>
<dbReference type="NCBIfam" id="TIGR03980">
    <property type="entry name" value="prismane_assoc"/>
    <property type="match status" value="1"/>
</dbReference>
<organism evidence="2 3">
    <name type="scientific">candidate division WOR-1 bacterium RIFCSPLOWO2_02_FULL_46_20</name>
    <dbReference type="NCBI Taxonomy" id="1802567"/>
    <lineage>
        <taxon>Bacteria</taxon>
        <taxon>Bacillati</taxon>
        <taxon>Saganbacteria</taxon>
    </lineage>
</organism>
<dbReference type="Pfam" id="PF08984">
    <property type="entry name" value="DUF1858"/>
    <property type="match status" value="1"/>
</dbReference>
<dbReference type="Proteomes" id="UP000176938">
    <property type="component" value="Unassembled WGS sequence"/>
</dbReference>
<accession>A0A1F4RAX8</accession>